<protein>
    <submittedName>
        <fullName evidence="2">Uncharacterized protein</fullName>
    </submittedName>
</protein>
<feature type="compositionally biased region" description="Pro residues" evidence="1">
    <location>
        <begin position="90"/>
        <end position="103"/>
    </location>
</feature>
<dbReference type="RefSeq" id="WP_194539685.1">
    <property type="nucleotide sequence ID" value="NZ_JACEFB010000020.1"/>
</dbReference>
<dbReference type="Proteomes" id="UP000542342">
    <property type="component" value="Unassembled WGS sequence"/>
</dbReference>
<evidence type="ECO:0000313" key="2">
    <source>
        <dbReference type="EMBL" id="MBA2227819.1"/>
    </source>
</evidence>
<feature type="compositionally biased region" description="Basic and acidic residues" evidence="1">
    <location>
        <begin position="142"/>
        <end position="157"/>
    </location>
</feature>
<sequence length="330" mass="36101">MTLPLRRKRRITAWLTRWWTTVHDPTWVGGMLAIAATAGPLLAQGPPPSSPSPPPFPPPIMYYHKPADSSMPRLSSTPDGPQRPTASPSVPQPAPAPFVPPDAPAERSRPPLGATPAVPWTSPVTAQPPAAPFSAQKTEPPLGDKRSFEEKERDDRAKLVYSPRPEDVFTLANDGTLERRIIERLREEERKAGRDPFAKYPKGITFPPASPAGAGLSYVAKTADYPPRQVEYVNGYVVHRRLHFEEKNAERYGWDLGILQPLVSAAYFYKDVLLWPNSLASGVAYGFWDTNMGKCLPGSPTPYYLYPPGLTITGSAVEGLVITGAAFAIP</sequence>
<gene>
    <name evidence="2" type="ORF">H0921_16790</name>
</gene>
<dbReference type="EMBL" id="JACEFB010000020">
    <property type="protein sequence ID" value="MBA2227819.1"/>
    <property type="molecule type" value="Genomic_DNA"/>
</dbReference>
<accession>A0A7V8VGW1</accession>
<feature type="region of interest" description="Disordered" evidence="1">
    <location>
        <begin position="43"/>
        <end position="157"/>
    </location>
</feature>
<keyword evidence="3" id="KW-1185">Reference proteome</keyword>
<evidence type="ECO:0000313" key="3">
    <source>
        <dbReference type="Proteomes" id="UP000542342"/>
    </source>
</evidence>
<organism evidence="2 3">
    <name type="scientific">Thermogemmata fonticola</name>
    <dbReference type="NCBI Taxonomy" id="2755323"/>
    <lineage>
        <taxon>Bacteria</taxon>
        <taxon>Pseudomonadati</taxon>
        <taxon>Planctomycetota</taxon>
        <taxon>Planctomycetia</taxon>
        <taxon>Gemmatales</taxon>
        <taxon>Gemmataceae</taxon>
        <taxon>Thermogemmata</taxon>
    </lineage>
</organism>
<feature type="compositionally biased region" description="Pro residues" evidence="1">
    <location>
        <begin position="45"/>
        <end position="60"/>
    </location>
</feature>
<proteinExistence type="predicted"/>
<reference evidence="2 3" key="1">
    <citation type="submission" date="2020-07" db="EMBL/GenBank/DDBJ databases">
        <title>Thermogemmata thermophila gen. nov., sp. nov., a novel moderate thermophilic planctomycete from a Kamchatka hot spring.</title>
        <authorList>
            <person name="Elcheninov A.G."/>
            <person name="Podosokorskaya O.A."/>
            <person name="Kovaleva O.L."/>
            <person name="Novikov A."/>
            <person name="Bonch-Osmolovskaya E.A."/>
            <person name="Toshchakov S.V."/>
            <person name="Kublanov I.V."/>
        </authorList>
    </citation>
    <scope>NUCLEOTIDE SEQUENCE [LARGE SCALE GENOMIC DNA]</scope>
    <source>
        <strain evidence="2 3">2918</strain>
    </source>
</reference>
<name>A0A7V8VGW1_9BACT</name>
<comment type="caution">
    <text evidence="2">The sequence shown here is derived from an EMBL/GenBank/DDBJ whole genome shotgun (WGS) entry which is preliminary data.</text>
</comment>
<evidence type="ECO:0000256" key="1">
    <source>
        <dbReference type="SAM" id="MobiDB-lite"/>
    </source>
</evidence>
<dbReference type="AlphaFoldDB" id="A0A7V8VGW1"/>